<dbReference type="Pfam" id="PF06985">
    <property type="entry name" value="HET"/>
    <property type="match status" value="1"/>
</dbReference>
<proteinExistence type="predicted"/>
<keyword evidence="3" id="KW-1185">Reference proteome</keyword>
<dbReference type="EMBL" id="JAULSW010000002">
    <property type="protein sequence ID" value="KAK3389167.1"/>
    <property type="molecule type" value="Genomic_DNA"/>
</dbReference>
<evidence type="ECO:0000259" key="1">
    <source>
        <dbReference type="Pfam" id="PF06985"/>
    </source>
</evidence>
<protein>
    <submittedName>
        <fullName evidence="2">Heterokaryon incompatibility protein-domain-containing protein</fullName>
    </submittedName>
</protein>
<sequence>MRLLNTHTFKLRDFLGEARPYAILSHTWEDEEVTLQDMLSPAEYATGMKGYRKLKGSAKLASDQGFHYLWMDTCCIDKSSSAELSEAINSMFQWYKNAALCLAYLSDVQAETGLNLGESLQSSKWFTRGWTLQELLAPSEVWFFNASWKLIRTKTHLADQIARITNIPASILKGLDDLDTVSAASKMSWASSRITTRSEDIAYCLLGLFDVKMPLLYGEGEQKAFIRLQEEFLKSSDDETIFAWQVDDRNEAASKPYWGLLATSPKYFLSSSTLRSPQFKSRIDNQPTDVTNRGLRIKLPMTLLDGDESETIYLALLQCERTEASL</sequence>
<dbReference type="PANTHER" id="PTHR10622">
    <property type="entry name" value="HET DOMAIN-CONTAINING PROTEIN"/>
    <property type="match status" value="1"/>
</dbReference>
<gene>
    <name evidence="2" type="ORF">B0H63DRAFT_365432</name>
</gene>
<organism evidence="2 3">
    <name type="scientific">Podospora didyma</name>
    <dbReference type="NCBI Taxonomy" id="330526"/>
    <lineage>
        <taxon>Eukaryota</taxon>
        <taxon>Fungi</taxon>
        <taxon>Dikarya</taxon>
        <taxon>Ascomycota</taxon>
        <taxon>Pezizomycotina</taxon>
        <taxon>Sordariomycetes</taxon>
        <taxon>Sordariomycetidae</taxon>
        <taxon>Sordariales</taxon>
        <taxon>Podosporaceae</taxon>
        <taxon>Podospora</taxon>
    </lineage>
</organism>
<evidence type="ECO:0000313" key="3">
    <source>
        <dbReference type="Proteomes" id="UP001285441"/>
    </source>
</evidence>
<feature type="non-terminal residue" evidence="2">
    <location>
        <position position="326"/>
    </location>
</feature>
<accession>A0AAE0U358</accession>
<feature type="domain" description="Heterokaryon incompatibility" evidence="1">
    <location>
        <begin position="21"/>
        <end position="114"/>
    </location>
</feature>
<evidence type="ECO:0000313" key="2">
    <source>
        <dbReference type="EMBL" id="KAK3389167.1"/>
    </source>
</evidence>
<dbReference type="Proteomes" id="UP001285441">
    <property type="component" value="Unassembled WGS sequence"/>
</dbReference>
<dbReference type="AlphaFoldDB" id="A0AAE0U358"/>
<name>A0AAE0U358_9PEZI</name>
<comment type="caution">
    <text evidence="2">The sequence shown here is derived from an EMBL/GenBank/DDBJ whole genome shotgun (WGS) entry which is preliminary data.</text>
</comment>
<reference evidence="2" key="2">
    <citation type="submission" date="2023-06" db="EMBL/GenBank/DDBJ databases">
        <authorList>
            <consortium name="Lawrence Berkeley National Laboratory"/>
            <person name="Haridas S."/>
            <person name="Hensen N."/>
            <person name="Bonometti L."/>
            <person name="Westerberg I."/>
            <person name="Brannstrom I.O."/>
            <person name="Guillou S."/>
            <person name="Cros-Aarteil S."/>
            <person name="Calhoun S."/>
            <person name="Kuo A."/>
            <person name="Mondo S."/>
            <person name="Pangilinan J."/>
            <person name="Riley R."/>
            <person name="LaButti K."/>
            <person name="Andreopoulos B."/>
            <person name="Lipzen A."/>
            <person name="Chen C."/>
            <person name="Yanf M."/>
            <person name="Daum C."/>
            <person name="Ng V."/>
            <person name="Clum A."/>
            <person name="Steindorff A."/>
            <person name="Ohm R."/>
            <person name="Martin F."/>
            <person name="Silar P."/>
            <person name="Natvig D."/>
            <person name="Lalanne C."/>
            <person name="Gautier V."/>
            <person name="Ament-velasquez S.L."/>
            <person name="Kruys A."/>
            <person name="Hutchinson M.I."/>
            <person name="Powell A.J."/>
            <person name="Barry K."/>
            <person name="Miller A.N."/>
            <person name="Grigoriev I.V."/>
            <person name="Debuchy R."/>
            <person name="Gladieux P."/>
            <person name="Thoren M.H."/>
            <person name="Johannesson H."/>
        </authorList>
    </citation>
    <scope>NUCLEOTIDE SEQUENCE</scope>
    <source>
        <strain evidence="2">CBS 232.78</strain>
    </source>
</reference>
<dbReference type="PANTHER" id="PTHR10622:SF10">
    <property type="entry name" value="HET DOMAIN-CONTAINING PROTEIN"/>
    <property type="match status" value="1"/>
</dbReference>
<reference evidence="2" key="1">
    <citation type="journal article" date="2023" name="Mol. Phylogenet. Evol.">
        <title>Genome-scale phylogeny and comparative genomics of the fungal order Sordariales.</title>
        <authorList>
            <person name="Hensen N."/>
            <person name="Bonometti L."/>
            <person name="Westerberg I."/>
            <person name="Brannstrom I.O."/>
            <person name="Guillou S."/>
            <person name="Cros-Aarteil S."/>
            <person name="Calhoun S."/>
            <person name="Haridas S."/>
            <person name="Kuo A."/>
            <person name="Mondo S."/>
            <person name="Pangilinan J."/>
            <person name="Riley R."/>
            <person name="LaButti K."/>
            <person name="Andreopoulos B."/>
            <person name="Lipzen A."/>
            <person name="Chen C."/>
            <person name="Yan M."/>
            <person name="Daum C."/>
            <person name="Ng V."/>
            <person name="Clum A."/>
            <person name="Steindorff A."/>
            <person name="Ohm R.A."/>
            <person name="Martin F."/>
            <person name="Silar P."/>
            <person name="Natvig D.O."/>
            <person name="Lalanne C."/>
            <person name="Gautier V."/>
            <person name="Ament-Velasquez S.L."/>
            <person name="Kruys A."/>
            <person name="Hutchinson M.I."/>
            <person name="Powell A.J."/>
            <person name="Barry K."/>
            <person name="Miller A.N."/>
            <person name="Grigoriev I.V."/>
            <person name="Debuchy R."/>
            <person name="Gladieux P."/>
            <person name="Hiltunen Thoren M."/>
            <person name="Johannesson H."/>
        </authorList>
    </citation>
    <scope>NUCLEOTIDE SEQUENCE</scope>
    <source>
        <strain evidence="2">CBS 232.78</strain>
    </source>
</reference>
<dbReference type="InterPro" id="IPR010730">
    <property type="entry name" value="HET"/>
</dbReference>